<dbReference type="InterPro" id="IPR011576">
    <property type="entry name" value="Pyridox_Oxase_N"/>
</dbReference>
<dbReference type="SUPFAM" id="SSF50475">
    <property type="entry name" value="FMN-binding split barrel"/>
    <property type="match status" value="1"/>
</dbReference>
<evidence type="ECO:0000313" key="3">
    <source>
        <dbReference type="Proteomes" id="UP000031675"/>
    </source>
</evidence>
<comment type="caution">
    <text evidence="2">The sequence shown here is derived from an EMBL/GenBank/DDBJ whole genome shotgun (WGS) entry which is preliminary data.</text>
</comment>
<dbReference type="Pfam" id="PF01243">
    <property type="entry name" value="PNPOx_N"/>
    <property type="match status" value="1"/>
</dbReference>
<accession>A0A0C2J8I9</accession>
<dbReference type="InterPro" id="IPR012349">
    <property type="entry name" value="Split_barrel_FMN-bd"/>
</dbReference>
<organism evidence="2 3">
    <name type="scientific">Streptomonospora alba</name>
    <dbReference type="NCBI Taxonomy" id="183763"/>
    <lineage>
        <taxon>Bacteria</taxon>
        <taxon>Bacillati</taxon>
        <taxon>Actinomycetota</taxon>
        <taxon>Actinomycetes</taxon>
        <taxon>Streptosporangiales</taxon>
        <taxon>Nocardiopsidaceae</taxon>
        <taxon>Streptomonospora</taxon>
    </lineage>
</organism>
<dbReference type="Gene3D" id="2.30.110.10">
    <property type="entry name" value="Electron Transport, Fmn-binding Protein, Chain A"/>
    <property type="match status" value="1"/>
</dbReference>
<dbReference type="AlphaFoldDB" id="A0A0C2J8I9"/>
<feature type="domain" description="Pyridoxamine 5'-phosphate oxidase N-terminal" evidence="1">
    <location>
        <begin position="44"/>
        <end position="167"/>
    </location>
</feature>
<name>A0A0C2J8I9_9ACTN</name>
<keyword evidence="3" id="KW-1185">Reference proteome</keyword>
<dbReference type="RefSeq" id="WP_040274989.1">
    <property type="nucleotide sequence ID" value="NZ_JROO01000032.1"/>
</dbReference>
<dbReference type="Proteomes" id="UP000031675">
    <property type="component" value="Unassembled WGS sequence"/>
</dbReference>
<sequence>MYETSAEIGELQRLFDRSLEGANAHLRAIYQAEGEHPNTLTAEQLVRVLTGMCTLAISTVTAKGEPRVSGADGHFLHGRWILGTDRTAAKARHLAARPAVSVAHIRGDDLGVFTHGTAVPITPPDAPDAEADTWPAVHDHLIAHYGESPMKWGDVVYYRIEPHWMTAYCADPAELLAAT</sequence>
<dbReference type="STRING" id="183763.LP52_17320"/>
<dbReference type="EMBL" id="JROO01000032">
    <property type="protein sequence ID" value="KIH97806.1"/>
    <property type="molecule type" value="Genomic_DNA"/>
</dbReference>
<proteinExistence type="predicted"/>
<evidence type="ECO:0000259" key="1">
    <source>
        <dbReference type="Pfam" id="PF01243"/>
    </source>
</evidence>
<protein>
    <submittedName>
        <fullName evidence="2">Pyridoxamine 5'-phosphate oxidase</fullName>
    </submittedName>
</protein>
<evidence type="ECO:0000313" key="2">
    <source>
        <dbReference type="EMBL" id="KIH97806.1"/>
    </source>
</evidence>
<gene>
    <name evidence="2" type="ORF">LP52_17320</name>
</gene>
<reference evidence="3" key="1">
    <citation type="journal article" date="2015" name="Chem. Biol.">
        <title>Structure, bioactivity, and resistance mechanism of streptomonomicin, an unusual lasso Peptide from an understudied halophilic actinomycete.</title>
        <authorList>
            <person name="Metelev M."/>
            <person name="Tietz J.I."/>
            <person name="Melby J.O."/>
            <person name="Blair P.M."/>
            <person name="Zhu L."/>
            <person name="Livnat I."/>
            <person name="Severinov K."/>
            <person name="Mitchell D.A."/>
        </authorList>
    </citation>
    <scope>NUCLEOTIDE SEQUENCE [LARGE SCALE GENOMIC DNA]</scope>
    <source>
        <strain evidence="3">YIM 90003</strain>
    </source>
</reference>
<dbReference type="OrthoDB" id="4540122at2"/>